<dbReference type="InterPro" id="IPR007265">
    <property type="entry name" value="COG_su3"/>
</dbReference>
<reference evidence="2" key="5">
    <citation type="journal article" date="2021" name="G3 (Bethesda)">
        <title>Aegilops tauschii genome assembly Aet v5.0 features greater sequence contiguity and improved annotation.</title>
        <authorList>
            <person name="Wang L."/>
            <person name="Zhu T."/>
            <person name="Rodriguez J.C."/>
            <person name="Deal K.R."/>
            <person name="Dubcovsky J."/>
            <person name="McGuire P.E."/>
            <person name="Lux T."/>
            <person name="Spannagl M."/>
            <person name="Mayer K.F.X."/>
            <person name="Baldrich P."/>
            <person name="Meyers B.C."/>
            <person name="Huo N."/>
            <person name="Gu Y.Q."/>
            <person name="Zhou H."/>
            <person name="Devos K.M."/>
            <person name="Bennetzen J.L."/>
            <person name="Unver T."/>
            <person name="Budak H."/>
            <person name="Gulick P.J."/>
            <person name="Galiba G."/>
            <person name="Kalapos B."/>
            <person name="Nelson D.R."/>
            <person name="Li P."/>
            <person name="You F.M."/>
            <person name="Luo M.C."/>
            <person name="Dvorak J."/>
        </authorList>
    </citation>
    <scope>NUCLEOTIDE SEQUENCE [LARGE SCALE GENOMIC DNA]</scope>
    <source>
        <strain evidence="2">cv. AL8/78</strain>
    </source>
</reference>
<reference evidence="2" key="4">
    <citation type="submission" date="2019-03" db="UniProtKB">
        <authorList>
            <consortium name="EnsemblPlants"/>
        </authorList>
    </citation>
    <scope>IDENTIFICATION</scope>
</reference>
<dbReference type="PANTHER" id="PTHR13302">
    <property type="entry name" value="CONSERVED OLIGOMERIC GOLGI COMPLEX COMPONENT 3"/>
    <property type="match status" value="1"/>
</dbReference>
<reference evidence="3" key="2">
    <citation type="journal article" date="2017" name="Nat. Plants">
        <title>The Aegilops tauschii genome reveals multiple impacts of transposons.</title>
        <authorList>
            <person name="Zhao G."/>
            <person name="Zou C."/>
            <person name="Li K."/>
            <person name="Wang K."/>
            <person name="Li T."/>
            <person name="Gao L."/>
            <person name="Zhang X."/>
            <person name="Wang H."/>
            <person name="Yang Z."/>
            <person name="Liu X."/>
            <person name="Jiang W."/>
            <person name="Mao L."/>
            <person name="Kong X."/>
            <person name="Jiao Y."/>
            <person name="Jia J."/>
        </authorList>
    </citation>
    <scope>NUCLEOTIDE SEQUENCE [LARGE SCALE GENOMIC DNA]</scope>
    <source>
        <strain evidence="3">cv. AL8/78</strain>
    </source>
</reference>
<dbReference type="AlphaFoldDB" id="A0A453MJT1"/>
<evidence type="ECO:0000313" key="2">
    <source>
        <dbReference type="EnsemblPlants" id="AET5Gv21213400.3"/>
    </source>
</evidence>
<dbReference type="GO" id="GO:0006891">
    <property type="term" value="P:intra-Golgi vesicle-mediated transport"/>
    <property type="evidence" value="ECO:0007669"/>
    <property type="project" value="TreeGrafter"/>
</dbReference>
<dbReference type="InterPro" id="IPR048320">
    <property type="entry name" value="COG3_N"/>
</dbReference>
<dbReference type="STRING" id="200361.A0A453MJT1"/>
<accession>A0A453MJT1</accession>
<evidence type="ECO:0000259" key="1">
    <source>
        <dbReference type="Pfam" id="PF04136"/>
    </source>
</evidence>
<dbReference type="GO" id="GO:0017119">
    <property type="term" value="C:Golgi transport complex"/>
    <property type="evidence" value="ECO:0007669"/>
    <property type="project" value="TreeGrafter"/>
</dbReference>
<dbReference type="Pfam" id="PF04136">
    <property type="entry name" value="COG3_N"/>
    <property type="match status" value="1"/>
</dbReference>
<dbReference type="PANTHER" id="PTHR13302:SF8">
    <property type="entry name" value="CONSERVED OLIGOMERIC GOLGI COMPLEX SUBUNIT 3"/>
    <property type="match status" value="1"/>
</dbReference>
<organism evidence="2 3">
    <name type="scientific">Aegilops tauschii subsp. strangulata</name>
    <name type="common">Goatgrass</name>
    <dbReference type="NCBI Taxonomy" id="200361"/>
    <lineage>
        <taxon>Eukaryota</taxon>
        <taxon>Viridiplantae</taxon>
        <taxon>Streptophyta</taxon>
        <taxon>Embryophyta</taxon>
        <taxon>Tracheophyta</taxon>
        <taxon>Spermatophyta</taxon>
        <taxon>Magnoliopsida</taxon>
        <taxon>Liliopsida</taxon>
        <taxon>Poales</taxon>
        <taxon>Poaceae</taxon>
        <taxon>BOP clade</taxon>
        <taxon>Pooideae</taxon>
        <taxon>Triticodae</taxon>
        <taxon>Triticeae</taxon>
        <taxon>Triticinae</taxon>
        <taxon>Aegilops</taxon>
    </lineage>
</organism>
<protein>
    <recommendedName>
        <fullName evidence="1">Conserved oligomeric Golgi complex subunit 3 N-terminal domain-containing protein</fullName>
    </recommendedName>
</protein>
<proteinExistence type="predicted"/>
<dbReference type="GO" id="GO:0005801">
    <property type="term" value="C:cis-Golgi network"/>
    <property type="evidence" value="ECO:0007669"/>
    <property type="project" value="InterPro"/>
</dbReference>
<dbReference type="EnsemblPlants" id="AET5Gv21213400.3">
    <property type="protein sequence ID" value="AET5Gv21213400.3"/>
    <property type="gene ID" value="AET5Gv21213400"/>
</dbReference>
<dbReference type="GO" id="GO:0006886">
    <property type="term" value="P:intracellular protein transport"/>
    <property type="evidence" value="ECO:0007669"/>
    <property type="project" value="InterPro"/>
</dbReference>
<dbReference type="Proteomes" id="UP000015105">
    <property type="component" value="Chromosome 5D"/>
</dbReference>
<dbReference type="GO" id="GO:0016020">
    <property type="term" value="C:membrane"/>
    <property type="evidence" value="ECO:0007669"/>
    <property type="project" value="InterPro"/>
</dbReference>
<reference evidence="2" key="3">
    <citation type="journal article" date="2017" name="Nature">
        <title>Genome sequence of the progenitor of the wheat D genome Aegilops tauschii.</title>
        <authorList>
            <person name="Luo M.C."/>
            <person name="Gu Y.Q."/>
            <person name="Puiu D."/>
            <person name="Wang H."/>
            <person name="Twardziok S.O."/>
            <person name="Deal K.R."/>
            <person name="Huo N."/>
            <person name="Zhu T."/>
            <person name="Wang L."/>
            <person name="Wang Y."/>
            <person name="McGuire P.E."/>
            <person name="Liu S."/>
            <person name="Long H."/>
            <person name="Ramasamy R.K."/>
            <person name="Rodriguez J.C."/>
            <person name="Van S.L."/>
            <person name="Yuan L."/>
            <person name="Wang Z."/>
            <person name="Xia Z."/>
            <person name="Xiao L."/>
            <person name="Anderson O.D."/>
            <person name="Ouyang S."/>
            <person name="Liang Y."/>
            <person name="Zimin A.V."/>
            <person name="Pertea G."/>
            <person name="Qi P."/>
            <person name="Bennetzen J.L."/>
            <person name="Dai X."/>
            <person name="Dawson M.W."/>
            <person name="Muller H.G."/>
            <person name="Kugler K."/>
            <person name="Rivarola-Duarte L."/>
            <person name="Spannagl M."/>
            <person name="Mayer K.F.X."/>
            <person name="Lu F.H."/>
            <person name="Bevan M.W."/>
            <person name="Leroy P."/>
            <person name="Li P."/>
            <person name="You F.M."/>
            <person name="Sun Q."/>
            <person name="Liu Z."/>
            <person name="Lyons E."/>
            <person name="Wicker T."/>
            <person name="Salzberg S.L."/>
            <person name="Devos K.M."/>
            <person name="Dvorak J."/>
        </authorList>
    </citation>
    <scope>NUCLEOTIDE SEQUENCE [LARGE SCALE GENOMIC DNA]</scope>
    <source>
        <strain evidence="2">cv. AL8/78</strain>
    </source>
</reference>
<feature type="domain" description="Conserved oligomeric Golgi complex subunit 3 N-terminal" evidence="1">
    <location>
        <begin position="115"/>
        <end position="180"/>
    </location>
</feature>
<dbReference type="GO" id="GO:0007030">
    <property type="term" value="P:Golgi organization"/>
    <property type="evidence" value="ECO:0007669"/>
    <property type="project" value="TreeGrafter"/>
</dbReference>
<reference evidence="3" key="1">
    <citation type="journal article" date="2014" name="Science">
        <title>Ancient hybridizations among the ancestral genomes of bread wheat.</title>
        <authorList>
            <consortium name="International Wheat Genome Sequencing Consortium,"/>
            <person name="Marcussen T."/>
            <person name="Sandve S.R."/>
            <person name="Heier L."/>
            <person name="Spannagl M."/>
            <person name="Pfeifer M."/>
            <person name="Jakobsen K.S."/>
            <person name="Wulff B.B."/>
            <person name="Steuernagel B."/>
            <person name="Mayer K.F."/>
            <person name="Olsen O.A."/>
        </authorList>
    </citation>
    <scope>NUCLEOTIDE SEQUENCE [LARGE SCALE GENOMIC DNA]</scope>
    <source>
        <strain evidence="3">cv. AL8/78</strain>
    </source>
</reference>
<sequence length="203" mass="22825">SLHTRSVLLPTSRTRLAMATLPPRSGAFSEGYNFAYAWDKKVPLTGQQNAAISALSHTLADRPFPAHLQDADNDSAFEEAGAVDAALVNTHQFYKWFVQLESAMKSEIDEKYRLYESTLQEHVNTCDGILRQVDDTLNLFEQVQSLHSRAAIRIQTLHDACDQLLMDKQRLVGFAEALRSHPSEIQRATSKFSSFARLAQFLL</sequence>
<keyword evidence="3" id="KW-1185">Reference proteome</keyword>
<dbReference type="Gramene" id="AET5Gv21213400.3">
    <property type="protein sequence ID" value="AET5Gv21213400.3"/>
    <property type="gene ID" value="AET5Gv21213400"/>
</dbReference>
<name>A0A453MJT1_AEGTS</name>
<evidence type="ECO:0000313" key="3">
    <source>
        <dbReference type="Proteomes" id="UP000015105"/>
    </source>
</evidence>